<dbReference type="InterPro" id="IPR043519">
    <property type="entry name" value="NT_sf"/>
</dbReference>
<gene>
    <name evidence="9" type="ORF">BBAD15_g8215</name>
</gene>
<keyword evidence="6 8" id="KW-0496">Mitochondrion</keyword>
<sequence>MIVRPAMASLSCRSCQTSLFRAILAAGRPGIPATVQYLHSRLNPSLPAQHQRNLSTTRRLRLEENTNKAVGNEQSDAKPIEEEATPWFLEEEAPQHPPSQHQQTLPVAPEGAPPVVDPMMKYIFEDMGLDDLALFDLRELDPHAALGPNLIMVFGTARSEKHLHVSAGRFVRWLRKNHRFEAKADGLIGAGELRTKLRRLRKKAKLMGTNATIVPRGDNGISTGWICVSFSASDDVVSAADASFDSSGRVAGFDAGATGTTIVVQCMTEARRKELDLETLWEGMLRRSIRDSRQIHGEKPLSAEELKDEAASRLQLPEDYNKTAKQWQAMQDASQRRYFSTSARRLTSESTAEEHETTHLNLDSVAAHVRDFQASGAPMSATDLVKLIQHVFEAGPHDPDTAATRIALVDQLLLAGEERGITLLSGDILVTLIEALVTSPAYGAALQRAQANLEFLLAERRIAPTPDQLQRLMRAHAHRQDWTRFWDVFRTPARFQQPRGPALYELAYATVAATRDAALCLDALRWLYAEMRRENPPVLPTGAVYDALRACILVADPAAEELLLRPPPPSSVRTLERTLEARHLEHRECVVLLRDVEQVRKELRTEETRLARERALDAEVRSRFET</sequence>
<protein>
    <recommendedName>
        <fullName evidence="8">ATPase synthesis protein 25</fullName>
    </recommendedName>
</protein>
<evidence type="ECO:0000256" key="4">
    <source>
        <dbReference type="ARBA" id="ARBA00022792"/>
    </source>
</evidence>
<evidence type="ECO:0000256" key="8">
    <source>
        <dbReference type="RuleBase" id="RU367062"/>
    </source>
</evidence>
<proteinExistence type="inferred from homology"/>
<dbReference type="PANTHER" id="PTHR28087">
    <property type="entry name" value="ATPASE SYNTHESIS PROTEIN 25, MITOCHONDRIAL"/>
    <property type="match status" value="1"/>
</dbReference>
<dbReference type="Proteomes" id="UP000030106">
    <property type="component" value="Unassembled WGS sequence"/>
</dbReference>
<dbReference type="InterPro" id="IPR040152">
    <property type="entry name" value="Atp25"/>
</dbReference>
<evidence type="ECO:0000256" key="6">
    <source>
        <dbReference type="ARBA" id="ARBA00023128"/>
    </source>
</evidence>
<evidence type="ECO:0000256" key="3">
    <source>
        <dbReference type="ARBA" id="ARBA00010787"/>
    </source>
</evidence>
<organism evidence="9 10">
    <name type="scientific">Beauveria bassiana D1-5</name>
    <dbReference type="NCBI Taxonomy" id="1245745"/>
    <lineage>
        <taxon>Eukaryota</taxon>
        <taxon>Fungi</taxon>
        <taxon>Dikarya</taxon>
        <taxon>Ascomycota</taxon>
        <taxon>Pezizomycotina</taxon>
        <taxon>Sordariomycetes</taxon>
        <taxon>Hypocreomycetidae</taxon>
        <taxon>Hypocreales</taxon>
        <taxon>Cordycipitaceae</taxon>
        <taxon>Beauveria</taxon>
    </lineage>
</organism>
<comment type="caution">
    <text evidence="9">The sequence shown here is derived from an EMBL/GenBank/DDBJ whole genome shotgun (WGS) entry which is preliminary data.</text>
</comment>
<dbReference type="GO" id="GO:0048255">
    <property type="term" value="P:mRNA stabilization"/>
    <property type="evidence" value="ECO:0007669"/>
    <property type="project" value="TreeGrafter"/>
</dbReference>
<evidence type="ECO:0000256" key="2">
    <source>
        <dbReference type="ARBA" id="ARBA00004443"/>
    </source>
</evidence>
<dbReference type="Gene3D" id="3.30.460.10">
    <property type="entry name" value="Beta Polymerase, domain 2"/>
    <property type="match status" value="1"/>
</dbReference>
<evidence type="ECO:0000256" key="5">
    <source>
        <dbReference type="ARBA" id="ARBA00022946"/>
    </source>
</evidence>
<keyword evidence="7 8" id="KW-0472">Membrane</keyword>
<comment type="function">
    <text evidence="1">Probable mitochondrial mRNA stabilization factor.</text>
</comment>
<dbReference type="PANTHER" id="PTHR28087:SF1">
    <property type="entry name" value="ATPASE SYNTHESIS PROTEIN 25, MITOCHONDRIAL"/>
    <property type="match status" value="1"/>
</dbReference>
<keyword evidence="4 8" id="KW-0999">Mitochondrion inner membrane</keyword>
<comment type="similarity">
    <text evidence="3 8">Belongs to the ATP25 family.</text>
</comment>
<accession>A0A0A2VJY9</accession>
<dbReference type="OrthoDB" id="107372at2759"/>
<dbReference type="GO" id="GO:0005743">
    <property type="term" value="C:mitochondrial inner membrane"/>
    <property type="evidence" value="ECO:0007669"/>
    <property type="project" value="UniProtKB-SubCell"/>
</dbReference>
<dbReference type="HOGENOM" id="CLU_016140_1_0_1"/>
<dbReference type="STRING" id="1245745.A0A0A2VJY9"/>
<evidence type="ECO:0000256" key="1">
    <source>
        <dbReference type="ARBA" id="ARBA00003470"/>
    </source>
</evidence>
<comment type="subcellular location">
    <subcellularLocation>
        <location evidence="2 8">Mitochondrion inner membrane</location>
        <topology evidence="2 8">Peripheral membrane protein</topology>
        <orientation evidence="2 8">Matrix side</orientation>
    </subcellularLocation>
</comment>
<dbReference type="AlphaFoldDB" id="A0A0A2VJY9"/>
<evidence type="ECO:0000256" key="7">
    <source>
        <dbReference type="ARBA" id="ARBA00023136"/>
    </source>
</evidence>
<evidence type="ECO:0000313" key="9">
    <source>
        <dbReference type="EMBL" id="KGQ06480.1"/>
    </source>
</evidence>
<comment type="function">
    <text evidence="8">Mitochondrial mRNA stabilization factor.</text>
</comment>
<dbReference type="GO" id="GO:0140053">
    <property type="term" value="P:mitochondrial gene expression"/>
    <property type="evidence" value="ECO:0007669"/>
    <property type="project" value="UniProtKB-UniRule"/>
</dbReference>
<evidence type="ECO:0000313" key="10">
    <source>
        <dbReference type="Proteomes" id="UP000030106"/>
    </source>
</evidence>
<name>A0A0A2VJY9_BEABA</name>
<dbReference type="eggNOG" id="ENOG502RGZN">
    <property type="taxonomic scope" value="Eukaryota"/>
</dbReference>
<dbReference type="EMBL" id="ANFO01000810">
    <property type="protein sequence ID" value="KGQ06480.1"/>
    <property type="molecule type" value="Genomic_DNA"/>
</dbReference>
<reference evidence="9 10" key="1">
    <citation type="submission" date="2012-10" db="EMBL/GenBank/DDBJ databases">
        <title>Genome sequencing and analysis of entomopathogenic fungi Beauveria bassiana D1-5.</title>
        <authorList>
            <person name="Li Q."/>
            <person name="Wang L."/>
            <person name="Zhang Z."/>
            <person name="Wang Q."/>
            <person name="Ren J."/>
            <person name="Wang M."/>
            <person name="Xu W."/>
            <person name="Wang J."/>
            <person name="Lu Y."/>
            <person name="Du Q."/>
            <person name="Sun Z."/>
        </authorList>
    </citation>
    <scope>NUCLEOTIDE SEQUENCE [LARGE SCALE GENOMIC DNA]</scope>
    <source>
        <strain evidence="9 10">D1-5</strain>
    </source>
</reference>
<keyword evidence="5 8" id="KW-0809">Transit peptide</keyword>